<dbReference type="Gene3D" id="1.10.10.10">
    <property type="entry name" value="Winged helix-like DNA-binding domain superfamily/Winged helix DNA-binding domain"/>
    <property type="match status" value="1"/>
</dbReference>
<dbReference type="Pfam" id="PF13463">
    <property type="entry name" value="HTH_27"/>
    <property type="match status" value="1"/>
</dbReference>
<protein>
    <submittedName>
        <fullName evidence="2">Winged helix DNA-binding protein</fullName>
    </submittedName>
</protein>
<name>A0A5C9A5A3_9GAMM</name>
<dbReference type="InterPro" id="IPR000835">
    <property type="entry name" value="HTH_MarR-typ"/>
</dbReference>
<feature type="domain" description="HTH marR-type" evidence="1">
    <location>
        <begin position="43"/>
        <end position="147"/>
    </location>
</feature>
<sequence length="176" mass="19969">MKMTNENENYMSSSELAAELTRVELAIIRTIEAFSRWSTVLQKSASGSPLSYRSVALLHSIRMCGGAQNLSELLMFLNRNDVSTLQYSLKKLEQDDLIERVTGSSKREAGYRLTDKGMEATSEYARLREEILIRLLDDLKDFDTALKRSAGTIERMTAVYDQATQTVMNRKISARQ</sequence>
<reference evidence="2 3" key="1">
    <citation type="submission" date="2019-08" db="EMBL/GenBank/DDBJ databases">
        <title>Parahaliea maris sp. nov., isolated from the surface seawater.</title>
        <authorList>
            <person name="Liu Y."/>
        </authorList>
    </citation>
    <scope>NUCLEOTIDE SEQUENCE [LARGE SCALE GENOMIC DNA]</scope>
    <source>
        <strain evidence="2 3">HSLHS9</strain>
    </source>
</reference>
<dbReference type="InterPro" id="IPR036390">
    <property type="entry name" value="WH_DNA-bd_sf"/>
</dbReference>
<dbReference type="Proteomes" id="UP000321039">
    <property type="component" value="Unassembled WGS sequence"/>
</dbReference>
<evidence type="ECO:0000313" key="2">
    <source>
        <dbReference type="EMBL" id="TXS95968.1"/>
    </source>
</evidence>
<keyword evidence="2" id="KW-0238">DNA-binding</keyword>
<comment type="caution">
    <text evidence="2">The sequence shown here is derived from an EMBL/GenBank/DDBJ whole genome shotgun (WGS) entry which is preliminary data.</text>
</comment>
<proteinExistence type="predicted"/>
<organism evidence="2 3">
    <name type="scientific">Parahaliea maris</name>
    <dbReference type="NCBI Taxonomy" id="2716870"/>
    <lineage>
        <taxon>Bacteria</taxon>
        <taxon>Pseudomonadati</taxon>
        <taxon>Pseudomonadota</taxon>
        <taxon>Gammaproteobacteria</taxon>
        <taxon>Cellvibrionales</taxon>
        <taxon>Halieaceae</taxon>
        <taxon>Parahaliea</taxon>
    </lineage>
</organism>
<evidence type="ECO:0000313" key="3">
    <source>
        <dbReference type="Proteomes" id="UP000321039"/>
    </source>
</evidence>
<dbReference type="AlphaFoldDB" id="A0A5C9A5A3"/>
<dbReference type="GO" id="GO:0003677">
    <property type="term" value="F:DNA binding"/>
    <property type="evidence" value="ECO:0007669"/>
    <property type="project" value="UniProtKB-KW"/>
</dbReference>
<dbReference type="SUPFAM" id="SSF46785">
    <property type="entry name" value="Winged helix' DNA-binding domain"/>
    <property type="match status" value="1"/>
</dbReference>
<gene>
    <name evidence="2" type="ORF">FV139_00190</name>
</gene>
<keyword evidence="3" id="KW-1185">Reference proteome</keyword>
<dbReference type="InterPro" id="IPR036388">
    <property type="entry name" value="WH-like_DNA-bd_sf"/>
</dbReference>
<dbReference type="EMBL" id="VRZA01000001">
    <property type="protein sequence ID" value="TXS95968.1"/>
    <property type="molecule type" value="Genomic_DNA"/>
</dbReference>
<dbReference type="SMART" id="SM00347">
    <property type="entry name" value="HTH_MARR"/>
    <property type="match status" value="1"/>
</dbReference>
<accession>A0A5C9A5A3</accession>
<dbReference type="GO" id="GO:0003700">
    <property type="term" value="F:DNA-binding transcription factor activity"/>
    <property type="evidence" value="ECO:0007669"/>
    <property type="project" value="InterPro"/>
</dbReference>
<evidence type="ECO:0000259" key="1">
    <source>
        <dbReference type="SMART" id="SM00347"/>
    </source>
</evidence>